<dbReference type="Gene3D" id="1.20.120.1760">
    <property type="match status" value="1"/>
</dbReference>
<dbReference type="HOGENOM" id="CLU_049944_3_1_2"/>
<evidence type="ECO:0000256" key="16">
    <source>
        <dbReference type="RuleBase" id="RU003750"/>
    </source>
</evidence>
<evidence type="ECO:0000256" key="7">
    <source>
        <dbReference type="ARBA" id="ARBA00022516"/>
    </source>
</evidence>
<dbReference type="GO" id="GO:0008654">
    <property type="term" value="P:phospholipid biosynthetic process"/>
    <property type="evidence" value="ECO:0007669"/>
    <property type="project" value="UniProtKB-KW"/>
</dbReference>
<evidence type="ECO:0000256" key="10">
    <source>
        <dbReference type="ARBA" id="ARBA00022989"/>
    </source>
</evidence>
<dbReference type="InterPro" id="IPR000462">
    <property type="entry name" value="CDP-OH_P_trans"/>
</dbReference>
<dbReference type="InterPro" id="IPR004533">
    <property type="entry name" value="CDP-diaglyc--ser_O-PTrfase"/>
</dbReference>
<dbReference type="PROSITE" id="PS00379">
    <property type="entry name" value="CDP_ALCOHOL_P_TRANSF"/>
    <property type="match status" value="1"/>
</dbReference>
<protein>
    <recommendedName>
        <fullName evidence="6">CDP-diacylglycerol--serine O-phosphatidyltransferase</fullName>
        <ecNumber evidence="5">2.7.8.8</ecNumber>
    </recommendedName>
    <alternativeName>
        <fullName evidence="15">Phosphatidylserine synthase</fullName>
    </alternativeName>
</protein>
<feature type="transmembrane region" description="Helical" evidence="17">
    <location>
        <begin position="174"/>
        <end position="191"/>
    </location>
</feature>
<keyword evidence="10 17" id="KW-1133">Transmembrane helix</keyword>
<dbReference type="EC" id="2.7.8.8" evidence="5"/>
<evidence type="ECO:0000256" key="5">
    <source>
        <dbReference type="ARBA" id="ARBA00013174"/>
    </source>
</evidence>
<dbReference type="GO" id="GO:0016020">
    <property type="term" value="C:membrane"/>
    <property type="evidence" value="ECO:0007669"/>
    <property type="project" value="UniProtKB-SubCell"/>
</dbReference>
<sequence>MRRIFNTLRFPDVVTLLNALCGFGAIIATQNGMLHLSCILILMAAIADGLDGSLARHMGGSEIGGTLDSLADVISFGVAPASIIFSYMSGYFMLIAVCFYLICGILRLARFNISKPDSAFFKGLPITAGGITVASIILVGQGYLQSIAMAAGCIILGTLMVSSIPYIKIRSKKRTLPLTLIFAISIVSYFLDPALTSIATIPLMLAMILYIISPVIIKNMGKDIHEHNKKHN</sequence>
<dbReference type="GO" id="GO:0003882">
    <property type="term" value="F:CDP-diacylglycerol-serine O-phosphatidyltransferase activity"/>
    <property type="evidence" value="ECO:0007669"/>
    <property type="project" value="UniProtKB-EC"/>
</dbReference>
<proteinExistence type="inferred from homology"/>
<dbReference type="AlphaFoldDB" id="L0KVK2"/>
<evidence type="ECO:0000313" key="18">
    <source>
        <dbReference type="EMBL" id="AGB48720.1"/>
    </source>
</evidence>
<evidence type="ECO:0000256" key="11">
    <source>
        <dbReference type="ARBA" id="ARBA00023098"/>
    </source>
</evidence>
<evidence type="ECO:0000256" key="2">
    <source>
        <dbReference type="ARBA" id="ARBA00004141"/>
    </source>
</evidence>
<reference evidence="19" key="1">
    <citation type="submission" date="2012-02" db="EMBL/GenBank/DDBJ databases">
        <title>Complete sequence of chromosome of Methanomethylovorans hollandica DSM 15978.</title>
        <authorList>
            <person name="Lucas S."/>
            <person name="Copeland A."/>
            <person name="Lapidus A."/>
            <person name="Glavina del Rio T."/>
            <person name="Dalin E."/>
            <person name="Tice H."/>
            <person name="Bruce D."/>
            <person name="Goodwin L."/>
            <person name="Pitluck S."/>
            <person name="Peters L."/>
            <person name="Mikhailova N."/>
            <person name="Held B."/>
            <person name="Kyrpides N."/>
            <person name="Mavromatis K."/>
            <person name="Ivanova N."/>
            <person name="Brettin T."/>
            <person name="Detter J.C."/>
            <person name="Han C."/>
            <person name="Larimer F."/>
            <person name="Land M."/>
            <person name="Hauser L."/>
            <person name="Markowitz V."/>
            <person name="Cheng J.-F."/>
            <person name="Hugenholtz P."/>
            <person name="Woyke T."/>
            <person name="Wu D."/>
            <person name="Spring S."/>
            <person name="Schroeder M."/>
            <person name="Brambilla E."/>
            <person name="Klenk H.-P."/>
            <person name="Eisen J.A."/>
        </authorList>
    </citation>
    <scope>NUCLEOTIDE SEQUENCE [LARGE SCALE GENOMIC DNA]</scope>
    <source>
        <strain evidence="19">DSM 15978 / NBRC 107637 / DMS1</strain>
    </source>
</reference>
<accession>L0KVK2</accession>
<evidence type="ECO:0000256" key="9">
    <source>
        <dbReference type="ARBA" id="ARBA00022692"/>
    </source>
</evidence>
<evidence type="ECO:0000256" key="4">
    <source>
        <dbReference type="ARBA" id="ARBA00010441"/>
    </source>
</evidence>
<gene>
    <name evidence="18" type="ordered locus">Metho_0453</name>
</gene>
<name>L0KVK2_METHD</name>
<dbReference type="EMBL" id="CP003362">
    <property type="protein sequence ID" value="AGB48720.1"/>
    <property type="molecule type" value="Genomic_DNA"/>
</dbReference>
<feature type="transmembrane region" description="Helical" evidence="17">
    <location>
        <begin position="121"/>
        <end position="140"/>
    </location>
</feature>
<keyword evidence="8 16" id="KW-0808">Transferase</keyword>
<comment type="catalytic activity">
    <reaction evidence="1">
        <text>a CDP-1,2-diacyl-sn-glycerol + L-serine = a 1,2-diacyl-sn-glycero-3-phospho-L-serine + CMP + H(+)</text>
        <dbReference type="Rhea" id="RHEA:16913"/>
        <dbReference type="ChEBI" id="CHEBI:15378"/>
        <dbReference type="ChEBI" id="CHEBI:33384"/>
        <dbReference type="ChEBI" id="CHEBI:57262"/>
        <dbReference type="ChEBI" id="CHEBI:58332"/>
        <dbReference type="ChEBI" id="CHEBI:60377"/>
        <dbReference type="EC" id="2.7.8.8"/>
    </reaction>
</comment>
<dbReference type="OrthoDB" id="221913at2157"/>
<comment type="similarity">
    <text evidence="4 16">Belongs to the CDP-alcohol phosphatidyltransferase class-I family.</text>
</comment>
<keyword evidence="9 17" id="KW-0812">Transmembrane</keyword>
<dbReference type="GeneID" id="14407559"/>
<evidence type="ECO:0000256" key="15">
    <source>
        <dbReference type="ARBA" id="ARBA00032361"/>
    </source>
</evidence>
<dbReference type="KEGG" id="mhz:Metho_0453"/>
<feature type="transmembrane region" description="Helical" evidence="17">
    <location>
        <begin position="197"/>
        <end position="217"/>
    </location>
</feature>
<evidence type="ECO:0000256" key="6">
    <source>
        <dbReference type="ARBA" id="ARBA00017171"/>
    </source>
</evidence>
<evidence type="ECO:0000256" key="14">
    <source>
        <dbReference type="ARBA" id="ARBA00023264"/>
    </source>
</evidence>
<evidence type="ECO:0000256" key="1">
    <source>
        <dbReference type="ARBA" id="ARBA00000287"/>
    </source>
</evidence>
<comment type="subcellular location">
    <subcellularLocation>
        <location evidence="3">Endomembrane system</location>
    </subcellularLocation>
    <subcellularLocation>
        <location evidence="2">Membrane</location>
        <topology evidence="2">Multi-pass membrane protein</topology>
    </subcellularLocation>
</comment>
<keyword evidence="14" id="KW-1208">Phospholipid metabolism</keyword>
<keyword evidence="7" id="KW-0444">Lipid biosynthesis</keyword>
<evidence type="ECO:0000256" key="12">
    <source>
        <dbReference type="ARBA" id="ARBA00023136"/>
    </source>
</evidence>
<keyword evidence="13" id="KW-0594">Phospholipid biosynthesis</keyword>
<feature type="transmembrane region" description="Helical" evidence="17">
    <location>
        <begin position="146"/>
        <end position="167"/>
    </location>
</feature>
<dbReference type="InterPro" id="IPR048254">
    <property type="entry name" value="CDP_ALCOHOL_P_TRANSF_CS"/>
</dbReference>
<evidence type="ECO:0000256" key="17">
    <source>
        <dbReference type="SAM" id="Phobius"/>
    </source>
</evidence>
<dbReference type="NCBIfam" id="TIGR00473">
    <property type="entry name" value="pssA"/>
    <property type="match status" value="1"/>
</dbReference>
<dbReference type="STRING" id="867904.Metho_0453"/>
<organism evidence="18 19">
    <name type="scientific">Methanomethylovorans hollandica (strain DSM 15978 / NBRC 107637 / DMS1)</name>
    <dbReference type="NCBI Taxonomy" id="867904"/>
    <lineage>
        <taxon>Archaea</taxon>
        <taxon>Methanobacteriati</taxon>
        <taxon>Methanobacteriota</taxon>
        <taxon>Stenosarchaea group</taxon>
        <taxon>Methanomicrobia</taxon>
        <taxon>Methanosarcinales</taxon>
        <taxon>Methanosarcinaceae</taxon>
        <taxon>Methanomethylovorans</taxon>
    </lineage>
</organism>
<dbReference type="InterPro" id="IPR043130">
    <property type="entry name" value="CDP-OH_PTrfase_TM_dom"/>
</dbReference>
<evidence type="ECO:0000256" key="3">
    <source>
        <dbReference type="ARBA" id="ARBA00004308"/>
    </source>
</evidence>
<feature type="transmembrane region" description="Helical" evidence="17">
    <location>
        <begin position="12"/>
        <end position="28"/>
    </location>
</feature>
<dbReference type="NCBIfam" id="TIGR04217">
    <property type="entry name" value="archae_ser_T"/>
    <property type="match status" value="1"/>
</dbReference>
<evidence type="ECO:0000256" key="13">
    <source>
        <dbReference type="ARBA" id="ARBA00023209"/>
    </source>
</evidence>
<keyword evidence="19" id="KW-1185">Reference proteome</keyword>
<dbReference type="Proteomes" id="UP000010866">
    <property type="component" value="Chromosome"/>
</dbReference>
<evidence type="ECO:0000256" key="8">
    <source>
        <dbReference type="ARBA" id="ARBA00022679"/>
    </source>
</evidence>
<keyword evidence="11" id="KW-0443">Lipid metabolism</keyword>
<evidence type="ECO:0000313" key="19">
    <source>
        <dbReference type="Proteomes" id="UP000010866"/>
    </source>
</evidence>
<dbReference type="GO" id="GO:0012505">
    <property type="term" value="C:endomembrane system"/>
    <property type="evidence" value="ECO:0007669"/>
    <property type="project" value="UniProtKB-SubCell"/>
</dbReference>
<dbReference type="InterPro" id="IPR026475">
    <property type="entry name" value="Archaetidylserine_synthase"/>
</dbReference>
<keyword evidence="12 17" id="KW-0472">Membrane</keyword>
<dbReference type="Pfam" id="PF01066">
    <property type="entry name" value="CDP-OH_P_transf"/>
    <property type="match status" value="1"/>
</dbReference>
<dbReference type="RefSeq" id="WP_015323889.1">
    <property type="nucleotide sequence ID" value="NC_019977.1"/>
</dbReference>
<feature type="transmembrane region" description="Helical" evidence="17">
    <location>
        <begin position="91"/>
        <end position="109"/>
    </location>
</feature>